<protein>
    <submittedName>
        <fullName evidence="1">23151_t:CDS:1</fullName>
    </submittedName>
</protein>
<gene>
    <name evidence="1" type="ORF">DERYTH_LOCUS9802</name>
</gene>
<reference evidence="1" key="1">
    <citation type="submission" date="2021-06" db="EMBL/GenBank/DDBJ databases">
        <authorList>
            <person name="Kallberg Y."/>
            <person name="Tangrot J."/>
            <person name="Rosling A."/>
        </authorList>
    </citation>
    <scope>NUCLEOTIDE SEQUENCE</scope>
    <source>
        <strain evidence="1">MA453B</strain>
    </source>
</reference>
<accession>A0A9N9DQN7</accession>
<dbReference type="EMBL" id="CAJVPY010005466">
    <property type="protein sequence ID" value="CAG8643721.1"/>
    <property type="molecule type" value="Genomic_DNA"/>
</dbReference>
<sequence length="72" mass="8598">MRLIGMNYLSKNRHDVTVELASEQDVIGLNCESYPSWERHYLYLAWLFKCLTLFGLSKYPYKIKLQTVFTNF</sequence>
<evidence type="ECO:0000313" key="2">
    <source>
        <dbReference type="Proteomes" id="UP000789405"/>
    </source>
</evidence>
<evidence type="ECO:0000313" key="1">
    <source>
        <dbReference type="EMBL" id="CAG8643721.1"/>
    </source>
</evidence>
<name>A0A9N9DQN7_9GLOM</name>
<keyword evidence="2" id="KW-1185">Reference proteome</keyword>
<organism evidence="1 2">
    <name type="scientific">Dentiscutata erythropus</name>
    <dbReference type="NCBI Taxonomy" id="1348616"/>
    <lineage>
        <taxon>Eukaryota</taxon>
        <taxon>Fungi</taxon>
        <taxon>Fungi incertae sedis</taxon>
        <taxon>Mucoromycota</taxon>
        <taxon>Glomeromycotina</taxon>
        <taxon>Glomeromycetes</taxon>
        <taxon>Diversisporales</taxon>
        <taxon>Gigasporaceae</taxon>
        <taxon>Dentiscutata</taxon>
    </lineage>
</organism>
<comment type="caution">
    <text evidence="1">The sequence shown here is derived from an EMBL/GenBank/DDBJ whole genome shotgun (WGS) entry which is preliminary data.</text>
</comment>
<dbReference type="AlphaFoldDB" id="A0A9N9DQN7"/>
<proteinExistence type="predicted"/>
<dbReference type="Proteomes" id="UP000789405">
    <property type="component" value="Unassembled WGS sequence"/>
</dbReference>